<feature type="transmembrane region" description="Helical" evidence="1">
    <location>
        <begin position="66"/>
        <end position="91"/>
    </location>
</feature>
<protein>
    <submittedName>
        <fullName evidence="2">Uncharacterized protein</fullName>
    </submittedName>
</protein>
<keyword evidence="1" id="KW-0472">Membrane</keyword>
<dbReference type="EMBL" id="HBUF01362777">
    <property type="protein sequence ID" value="CAG6721805.1"/>
    <property type="molecule type" value="Transcribed_RNA"/>
</dbReference>
<evidence type="ECO:0000256" key="1">
    <source>
        <dbReference type="SAM" id="Phobius"/>
    </source>
</evidence>
<proteinExistence type="predicted"/>
<reference evidence="2" key="1">
    <citation type="submission" date="2021-05" db="EMBL/GenBank/DDBJ databases">
        <authorList>
            <person name="Alioto T."/>
            <person name="Alioto T."/>
            <person name="Gomez Garrido J."/>
        </authorList>
    </citation>
    <scope>NUCLEOTIDE SEQUENCE</scope>
</reference>
<sequence>MFVLLNKTFKNIKTKDRELNCYKGNITLGAYTYILCRYLFGGKITYVEKCICDEVLVFYLYNVHSIAQYSCLFYFLFCKHIIMKFVFYVFIHESVERLNLVACLHVK</sequence>
<organism evidence="2">
    <name type="scientific">Cacopsylla melanoneura</name>
    <dbReference type="NCBI Taxonomy" id="428564"/>
    <lineage>
        <taxon>Eukaryota</taxon>
        <taxon>Metazoa</taxon>
        <taxon>Ecdysozoa</taxon>
        <taxon>Arthropoda</taxon>
        <taxon>Hexapoda</taxon>
        <taxon>Insecta</taxon>
        <taxon>Pterygota</taxon>
        <taxon>Neoptera</taxon>
        <taxon>Paraneoptera</taxon>
        <taxon>Hemiptera</taxon>
        <taxon>Sternorrhyncha</taxon>
        <taxon>Psylloidea</taxon>
        <taxon>Psyllidae</taxon>
        <taxon>Psyllinae</taxon>
        <taxon>Cacopsylla</taxon>
    </lineage>
</organism>
<keyword evidence="1" id="KW-1133">Transmembrane helix</keyword>
<evidence type="ECO:0000313" key="2">
    <source>
        <dbReference type="EMBL" id="CAG6721805.1"/>
    </source>
</evidence>
<name>A0A8D8Y896_9HEMI</name>
<dbReference type="EMBL" id="HBUF01198604">
    <property type="protein sequence ID" value="CAG6661051.1"/>
    <property type="molecule type" value="Transcribed_RNA"/>
</dbReference>
<dbReference type="AlphaFoldDB" id="A0A8D8Y896"/>
<keyword evidence="1" id="KW-0812">Transmembrane</keyword>
<accession>A0A8D8Y896</accession>